<evidence type="ECO:0000313" key="1">
    <source>
        <dbReference type="EMBL" id="AAM05297.1"/>
    </source>
</evidence>
<dbReference type="HOGENOM" id="CLU_486282_0_0_2"/>
<dbReference type="Gene3D" id="2.160.20.80">
    <property type="entry name" value="E3 ubiquitin-protein ligase SopA"/>
    <property type="match status" value="2"/>
</dbReference>
<dbReference type="InParanoid" id="Q8TPL6"/>
<dbReference type="RefSeq" id="WP_011021891.1">
    <property type="nucleotide sequence ID" value="NC_003552.1"/>
</dbReference>
<dbReference type="EMBL" id="AE010299">
    <property type="protein sequence ID" value="AAM05297.1"/>
    <property type="molecule type" value="Genomic_DNA"/>
</dbReference>
<name>Q8TPL6_METAC</name>
<sequence>MINKLSFNIFIDSVLRILSIDLKTSLNFLVIPDILDDSLAKAILTEVGKSEHESSQLIKELKCYPIWHERTNNTWTFNEDVRQYIIEKIDNIAVSRKIVLSEMKKYLGKINDPYLYIDYYIQIARLSLIIGENKKEVIYALRKIFDTCGSFGQFSLEFISEAERVVDLCLSENFSENSDYGMNIPEEILSVYYMRGLYAYKTKRYREAMYFLSPVWKQGSKNSKVIVDASISAYLIGLMLSKSELQLKDSKIAFCESIQLSTIANVNKCKAQALLVINNLIGADLSESDLRDAFLHEAHLNEADLSKANLSKANLSEADLKGAYMRRANLSEANLSKAKLSGVDLSGANLSGADLNEFYLNKATYTRGANLSEADLSEADLSEANLKGANLSGANLRGTNLSKANLREVDLSGADLREADLSGVDLSGANLSGADLSGVDLSRANLNGADLNGIDLRRANLNEANLSKTNLNEADLSKAKLSGAYLSEAKLKGAKLKGAYMRKANLSEADLNGADLREANLSEANLNGVDLSVIDLRGANLNGVNILMAKYDANTLFNPN</sequence>
<evidence type="ECO:0008006" key="3">
    <source>
        <dbReference type="Google" id="ProtNLM"/>
    </source>
</evidence>
<protein>
    <recommendedName>
        <fullName evidence="3">Pentapeptide repeat family protein</fullName>
    </recommendedName>
</protein>
<proteinExistence type="predicted"/>
<dbReference type="PANTHER" id="PTHR14136">
    <property type="entry name" value="BTB_POZ DOMAIN-CONTAINING PROTEIN KCTD9"/>
    <property type="match status" value="1"/>
</dbReference>
<organism evidence="1 2">
    <name type="scientific">Methanosarcina acetivorans (strain ATCC 35395 / DSM 2834 / JCM 12185 / C2A)</name>
    <dbReference type="NCBI Taxonomy" id="188937"/>
    <lineage>
        <taxon>Archaea</taxon>
        <taxon>Methanobacteriati</taxon>
        <taxon>Methanobacteriota</taxon>
        <taxon>Stenosarchaea group</taxon>
        <taxon>Methanomicrobia</taxon>
        <taxon>Methanosarcinales</taxon>
        <taxon>Methanosarcinaceae</taxon>
        <taxon>Methanosarcina</taxon>
    </lineage>
</organism>
<dbReference type="PhylomeDB" id="Q8TPL6"/>
<dbReference type="SUPFAM" id="SSF141571">
    <property type="entry name" value="Pentapeptide repeat-like"/>
    <property type="match status" value="2"/>
</dbReference>
<dbReference type="Proteomes" id="UP000002487">
    <property type="component" value="Chromosome"/>
</dbReference>
<dbReference type="PANTHER" id="PTHR14136:SF17">
    <property type="entry name" value="BTB_POZ DOMAIN-CONTAINING PROTEIN KCTD9"/>
    <property type="match status" value="1"/>
</dbReference>
<dbReference type="KEGG" id="mac:MA_1892"/>
<keyword evidence="2" id="KW-1185">Reference proteome</keyword>
<dbReference type="OrthoDB" id="136632at2157"/>
<dbReference type="STRING" id="188937.MA_1892"/>
<dbReference type="InterPro" id="IPR051082">
    <property type="entry name" value="Pentapeptide-BTB/POZ_domain"/>
</dbReference>
<dbReference type="GeneID" id="32802901"/>
<dbReference type="EnsemblBacteria" id="AAM05297">
    <property type="protein sequence ID" value="AAM05297"/>
    <property type="gene ID" value="MA_1892"/>
</dbReference>
<dbReference type="Pfam" id="PF00805">
    <property type="entry name" value="Pentapeptide"/>
    <property type="match status" value="4"/>
</dbReference>
<dbReference type="AlphaFoldDB" id="Q8TPL6"/>
<evidence type="ECO:0000313" key="2">
    <source>
        <dbReference type="Proteomes" id="UP000002487"/>
    </source>
</evidence>
<accession>Q8TPL6</accession>
<reference evidence="1 2" key="1">
    <citation type="journal article" date="2002" name="Genome Res.">
        <title>The genome of Methanosarcina acetivorans reveals extensive metabolic and physiological diversity.</title>
        <authorList>
            <person name="Galagan J.E."/>
            <person name="Nusbaum C."/>
            <person name="Roy A."/>
            <person name="Endrizzi M.G."/>
            <person name="Macdonald P."/>
            <person name="FitzHugh W."/>
            <person name="Calvo S."/>
            <person name="Engels R."/>
            <person name="Smirnov S."/>
            <person name="Atnoor D."/>
            <person name="Brown A."/>
            <person name="Allen N."/>
            <person name="Naylor J."/>
            <person name="Stange-Thomann N."/>
            <person name="DeArellano K."/>
            <person name="Johnson R."/>
            <person name="Linton L."/>
            <person name="McEwan P."/>
            <person name="McKernan K."/>
            <person name="Talamas J."/>
            <person name="Tirrell A."/>
            <person name="Ye W."/>
            <person name="Zimmer A."/>
            <person name="Barber R.D."/>
            <person name="Cann I."/>
            <person name="Graham D.E."/>
            <person name="Grahame D.A."/>
            <person name="Guss A."/>
            <person name="Hedderich R."/>
            <person name="Ingram-Smith C."/>
            <person name="Kuettner C.H."/>
            <person name="Krzycki J.A."/>
            <person name="Leigh J.A."/>
            <person name="Li W."/>
            <person name="Liu J."/>
            <person name="Mukhopadhyay B."/>
            <person name="Reeve J.N."/>
            <person name="Smith K."/>
            <person name="Springer T.A."/>
            <person name="Umayam L.A."/>
            <person name="White O."/>
            <person name="White R.H."/>
            <person name="de Macario E.C."/>
            <person name="Ferry J.G."/>
            <person name="Jarrell K.F."/>
            <person name="Jing H."/>
            <person name="Macario A.J.L."/>
            <person name="Paulsen I."/>
            <person name="Pritchett M."/>
            <person name="Sowers K.R."/>
            <person name="Swanson R.V."/>
            <person name="Zinder S.H."/>
            <person name="Lander E."/>
            <person name="Metcalf W.W."/>
            <person name="Birren B."/>
        </authorList>
    </citation>
    <scope>NUCLEOTIDE SEQUENCE [LARGE SCALE GENOMIC DNA]</scope>
    <source>
        <strain evidence="2">ATCC 35395 / DSM 2834 / JCM 12185 / C2A</strain>
    </source>
</reference>
<gene>
    <name evidence="1" type="ordered locus">MA_1892</name>
</gene>
<dbReference type="InterPro" id="IPR001646">
    <property type="entry name" value="5peptide_repeat"/>
</dbReference>